<keyword evidence="3" id="KW-1185">Reference proteome</keyword>
<dbReference type="PANTHER" id="PTHR33264">
    <property type="entry name" value="EXPRESSED PROTEIN"/>
    <property type="match status" value="1"/>
</dbReference>
<proteinExistence type="predicted"/>
<dbReference type="PANTHER" id="PTHR33264:SF70">
    <property type="match status" value="1"/>
</dbReference>
<evidence type="ECO:0000256" key="1">
    <source>
        <dbReference type="SAM" id="MobiDB-lite"/>
    </source>
</evidence>
<evidence type="ECO:0000313" key="3">
    <source>
        <dbReference type="Proteomes" id="UP000327157"/>
    </source>
</evidence>
<organism evidence="2 3">
    <name type="scientific">Pyrus ussuriensis x Pyrus communis</name>
    <dbReference type="NCBI Taxonomy" id="2448454"/>
    <lineage>
        <taxon>Eukaryota</taxon>
        <taxon>Viridiplantae</taxon>
        <taxon>Streptophyta</taxon>
        <taxon>Embryophyta</taxon>
        <taxon>Tracheophyta</taxon>
        <taxon>Spermatophyta</taxon>
        <taxon>Magnoliopsida</taxon>
        <taxon>eudicotyledons</taxon>
        <taxon>Gunneridae</taxon>
        <taxon>Pentapetalae</taxon>
        <taxon>rosids</taxon>
        <taxon>fabids</taxon>
        <taxon>Rosales</taxon>
        <taxon>Rosaceae</taxon>
        <taxon>Amygdaloideae</taxon>
        <taxon>Maleae</taxon>
        <taxon>Pyrus</taxon>
    </lineage>
</organism>
<gene>
    <name evidence="2" type="ORF">D8674_021784</name>
</gene>
<reference evidence="3" key="2">
    <citation type="submission" date="2019-10" db="EMBL/GenBank/DDBJ databases">
        <title>A de novo genome assembly of a pear dwarfing rootstock.</title>
        <authorList>
            <person name="Wang F."/>
            <person name="Wang J."/>
            <person name="Li S."/>
            <person name="Zhang Y."/>
            <person name="Fang M."/>
            <person name="Ma L."/>
            <person name="Zhao Y."/>
            <person name="Jiang S."/>
        </authorList>
    </citation>
    <scope>NUCLEOTIDE SEQUENCE [LARGE SCALE GENOMIC DNA]</scope>
</reference>
<feature type="region of interest" description="Disordered" evidence="1">
    <location>
        <begin position="1"/>
        <end position="21"/>
    </location>
</feature>
<dbReference type="OrthoDB" id="695262at2759"/>
<reference evidence="2 3" key="3">
    <citation type="submission" date="2019-11" db="EMBL/GenBank/DDBJ databases">
        <title>A de novo genome assembly of a pear dwarfing rootstock.</title>
        <authorList>
            <person name="Wang F."/>
            <person name="Wang J."/>
            <person name="Li S."/>
            <person name="Zhang Y."/>
            <person name="Fang M."/>
            <person name="Ma L."/>
            <person name="Zhao Y."/>
            <person name="Jiang S."/>
        </authorList>
    </citation>
    <scope>NUCLEOTIDE SEQUENCE [LARGE SCALE GENOMIC DNA]</scope>
    <source>
        <strain evidence="2">S2</strain>
        <tissue evidence="2">Leaf</tissue>
    </source>
</reference>
<sequence length="140" mass="15372">MTRDPLFQSPKLTRPPPREKRRVGEVAGGAAAECAAVCCCCPCSVMNLLILAVYKVPKGLCMKAWAHRKRKRRCAVQKKGRLGGGGDDDDDDGKRASSCTEGNGEKKSNAETEGADLLEKEMWDRFHGAGFWRSASRRES</sequence>
<name>A0A5N5GI33_9ROSA</name>
<feature type="region of interest" description="Disordered" evidence="1">
    <location>
        <begin position="75"/>
        <end position="114"/>
    </location>
</feature>
<comment type="caution">
    <text evidence="2">The sequence shown here is derived from an EMBL/GenBank/DDBJ whole genome shotgun (WGS) entry which is preliminary data.</text>
</comment>
<accession>A0A5N5GI33</accession>
<reference evidence="2 3" key="1">
    <citation type="submission" date="2019-09" db="EMBL/GenBank/DDBJ databases">
        <authorList>
            <person name="Ou C."/>
        </authorList>
    </citation>
    <scope>NUCLEOTIDE SEQUENCE [LARGE SCALE GENOMIC DNA]</scope>
    <source>
        <strain evidence="2">S2</strain>
        <tissue evidence="2">Leaf</tissue>
    </source>
</reference>
<dbReference type="Proteomes" id="UP000327157">
    <property type="component" value="Chromosome 3"/>
</dbReference>
<protein>
    <submittedName>
        <fullName evidence="2">Uncharacterized protein</fullName>
    </submittedName>
</protein>
<evidence type="ECO:0000313" key="2">
    <source>
        <dbReference type="EMBL" id="KAB2615196.1"/>
    </source>
</evidence>
<dbReference type="EMBL" id="SMOL01000402">
    <property type="protein sequence ID" value="KAB2615196.1"/>
    <property type="molecule type" value="Genomic_DNA"/>
</dbReference>
<dbReference type="AlphaFoldDB" id="A0A5N5GI33"/>